<dbReference type="Pfam" id="PF20179">
    <property type="entry name" value="MSS51_C"/>
    <property type="match status" value="1"/>
</dbReference>
<dbReference type="PANTHER" id="PTHR47570:SF1">
    <property type="entry name" value="ZINC ION BINDING PROTEIN"/>
    <property type="match status" value="1"/>
</dbReference>
<feature type="non-terminal residue" evidence="2">
    <location>
        <position position="1"/>
    </location>
</feature>
<dbReference type="Proteomes" id="UP000092600">
    <property type="component" value="Unassembled WGS sequence"/>
</dbReference>
<dbReference type="STRING" id="4615.A0A199ULG7"/>
<feature type="non-terminal residue" evidence="2">
    <location>
        <position position="196"/>
    </location>
</feature>
<evidence type="ECO:0000313" key="3">
    <source>
        <dbReference type="Proteomes" id="UP000092600"/>
    </source>
</evidence>
<accession>A0A199ULG7</accession>
<sequence length="196" mass="21910">PEKELLQLAVFGELRALFPGLQLYIEIVGPAVPQCRDGETICISNYAHCSEESCHCRSSERTNAVMLRLRKGYYHDRYTDIVKVVLNSSLLCMAKVTKLSKFLWHSDSNPHLIVAPNAGVAAYSSWLPTIELIKEMGVPAIFTDFCEEAAFLASRCISSVTGRPLSLPIQINPFRQPMAVEDSALYLPCYSNCFIF</sequence>
<dbReference type="InterPro" id="IPR046824">
    <property type="entry name" value="Mss51-like_C"/>
</dbReference>
<name>A0A199ULG7_ANACO</name>
<dbReference type="PANTHER" id="PTHR47570">
    <property type="entry name" value="ZINC ION BINDING PROTEIN"/>
    <property type="match status" value="1"/>
</dbReference>
<protein>
    <submittedName>
        <fullName evidence="2">Zinc finger MYND domain-containing protein 15</fullName>
    </submittedName>
</protein>
<proteinExistence type="predicted"/>
<evidence type="ECO:0000313" key="2">
    <source>
        <dbReference type="EMBL" id="OAY65551.1"/>
    </source>
</evidence>
<organism evidence="2 3">
    <name type="scientific">Ananas comosus</name>
    <name type="common">Pineapple</name>
    <name type="synonym">Ananas ananas</name>
    <dbReference type="NCBI Taxonomy" id="4615"/>
    <lineage>
        <taxon>Eukaryota</taxon>
        <taxon>Viridiplantae</taxon>
        <taxon>Streptophyta</taxon>
        <taxon>Embryophyta</taxon>
        <taxon>Tracheophyta</taxon>
        <taxon>Spermatophyta</taxon>
        <taxon>Magnoliopsida</taxon>
        <taxon>Liliopsida</taxon>
        <taxon>Poales</taxon>
        <taxon>Bromeliaceae</taxon>
        <taxon>Bromelioideae</taxon>
        <taxon>Ananas</taxon>
    </lineage>
</organism>
<feature type="domain" description="Mitochondrial splicing suppressor 51-like C-terminal" evidence="1">
    <location>
        <begin position="2"/>
        <end position="181"/>
    </location>
</feature>
<dbReference type="AlphaFoldDB" id="A0A199ULG7"/>
<reference evidence="2 3" key="1">
    <citation type="journal article" date="2016" name="DNA Res.">
        <title>The draft genome of MD-2 pineapple using hybrid error correction of long reads.</title>
        <authorList>
            <person name="Redwan R.M."/>
            <person name="Saidin A."/>
            <person name="Kumar S.V."/>
        </authorList>
    </citation>
    <scope>NUCLEOTIDE SEQUENCE [LARGE SCALE GENOMIC DNA]</scope>
    <source>
        <strain evidence="3">cv. MD2</strain>
        <tissue evidence="2">Leaf</tissue>
    </source>
</reference>
<evidence type="ECO:0000259" key="1">
    <source>
        <dbReference type="Pfam" id="PF20179"/>
    </source>
</evidence>
<comment type="caution">
    <text evidence="2">The sequence shown here is derived from an EMBL/GenBank/DDBJ whole genome shotgun (WGS) entry which is preliminary data.</text>
</comment>
<dbReference type="EMBL" id="LSRQ01006865">
    <property type="protein sequence ID" value="OAY65551.1"/>
    <property type="molecule type" value="Genomic_DNA"/>
</dbReference>
<gene>
    <name evidence="2" type="ORF">ACMD2_17870</name>
</gene>